<name>A0A1N5WJB7_9ARCH</name>
<sequence length="64" mass="6938">MMTVGRSGELTRNGESDSKHPQMLHHGEKEANKPVTRKAIALMATTSFLMLVIGLIITGIFASL</sequence>
<dbReference type="EMBL" id="LT671858">
    <property type="protein sequence ID" value="SIM84570.1"/>
    <property type="molecule type" value="Genomic_DNA"/>
</dbReference>
<feature type="compositionally biased region" description="Basic and acidic residues" evidence="1">
    <location>
        <begin position="12"/>
        <end position="32"/>
    </location>
</feature>
<evidence type="ECO:0000313" key="3">
    <source>
        <dbReference type="EMBL" id="SIM84570.1"/>
    </source>
</evidence>
<feature type="region of interest" description="Disordered" evidence="1">
    <location>
        <begin position="1"/>
        <end position="32"/>
    </location>
</feature>
<dbReference type="Proteomes" id="UP000195607">
    <property type="component" value="Chromosome I"/>
</dbReference>
<keyword evidence="2" id="KW-1133">Transmembrane helix</keyword>
<keyword evidence="2" id="KW-0812">Transmembrane</keyword>
<evidence type="ECO:0000256" key="1">
    <source>
        <dbReference type="SAM" id="MobiDB-lite"/>
    </source>
</evidence>
<reference evidence="3 4" key="1">
    <citation type="submission" date="2016-04" db="EMBL/GenBank/DDBJ databases">
        <authorList>
            <person name="Evans L.H."/>
            <person name="Alamgir A."/>
            <person name="Owens N."/>
            <person name="Weber N.D."/>
            <person name="Virtaneva K."/>
            <person name="Barbian K."/>
            <person name="Babar A."/>
            <person name="Rosenke K."/>
        </authorList>
    </citation>
    <scope>NUCLEOTIDE SEQUENCE [LARGE SCALE GENOMIC DNA]</scope>
    <source>
        <strain evidence="4">S5(T) (JCM 30642 \VKM B-2941)</strain>
    </source>
</reference>
<feature type="transmembrane region" description="Helical" evidence="2">
    <location>
        <begin position="39"/>
        <end position="62"/>
    </location>
</feature>
<organism evidence="3 4">
    <name type="scientific">Cuniculiplasma divulgatum</name>
    <dbReference type="NCBI Taxonomy" id="1673428"/>
    <lineage>
        <taxon>Archaea</taxon>
        <taxon>Methanobacteriati</taxon>
        <taxon>Thermoplasmatota</taxon>
        <taxon>Thermoplasmata</taxon>
        <taxon>Thermoplasmatales</taxon>
        <taxon>Cuniculiplasmataceae</taxon>
        <taxon>Cuniculiplasma</taxon>
    </lineage>
</organism>
<keyword evidence="2" id="KW-0472">Membrane</keyword>
<evidence type="ECO:0000313" key="4">
    <source>
        <dbReference type="Proteomes" id="UP000195607"/>
    </source>
</evidence>
<proteinExistence type="predicted"/>
<dbReference type="AlphaFoldDB" id="A0A1N5WJB7"/>
<dbReference type="GeneID" id="60510506"/>
<protein>
    <submittedName>
        <fullName evidence="3">Membrane protein</fullName>
    </submittedName>
</protein>
<gene>
    <name evidence="3" type="ORF">CSP5_1830</name>
</gene>
<dbReference type="RefSeq" id="WP_197685804.1">
    <property type="nucleotide sequence ID" value="NZ_LT671858.1"/>
</dbReference>
<evidence type="ECO:0000256" key="2">
    <source>
        <dbReference type="SAM" id="Phobius"/>
    </source>
</evidence>
<accession>A0A1N5WJB7</accession>